<comment type="caution">
    <text evidence="10">Lacks conserved residue(s) required for the propagation of feature annotation.</text>
</comment>
<evidence type="ECO:0000256" key="6">
    <source>
        <dbReference type="ARBA" id="ARBA00022989"/>
    </source>
</evidence>
<feature type="domain" description="Cadherin" evidence="16">
    <location>
        <begin position="381"/>
        <end position="494"/>
    </location>
</feature>
<accession>A0A914L0Z0</accession>
<keyword evidence="10" id="KW-0245">EGF-like domain</keyword>
<dbReference type="CDD" id="cd11304">
    <property type="entry name" value="Cadherin_repeat"/>
    <property type="match status" value="1"/>
</dbReference>
<dbReference type="GO" id="GO:0008013">
    <property type="term" value="F:beta-catenin binding"/>
    <property type="evidence" value="ECO:0007669"/>
    <property type="project" value="TreeGrafter"/>
</dbReference>
<dbReference type="GO" id="GO:0009887">
    <property type="term" value="P:animal organ morphogenesis"/>
    <property type="evidence" value="ECO:0007669"/>
    <property type="project" value="UniProtKB-ARBA"/>
</dbReference>
<evidence type="ECO:0000313" key="17">
    <source>
        <dbReference type="Proteomes" id="UP000887563"/>
    </source>
</evidence>
<feature type="domain" description="EGF-like" evidence="15">
    <location>
        <begin position="1032"/>
        <end position="1070"/>
    </location>
</feature>
<dbReference type="InterPro" id="IPR027397">
    <property type="entry name" value="Catenin-bd_sf"/>
</dbReference>
<feature type="transmembrane region" description="Helical" evidence="12">
    <location>
        <begin position="1370"/>
        <end position="1391"/>
    </location>
</feature>
<dbReference type="Gene3D" id="2.10.25.10">
    <property type="entry name" value="Laminin"/>
    <property type="match status" value="2"/>
</dbReference>
<dbReference type="SUPFAM" id="SSF49899">
    <property type="entry name" value="Concanavalin A-like lectins/glucanases"/>
    <property type="match status" value="2"/>
</dbReference>
<feature type="domain" description="EGF-like" evidence="15">
    <location>
        <begin position="752"/>
        <end position="789"/>
    </location>
</feature>
<evidence type="ECO:0000256" key="12">
    <source>
        <dbReference type="SAM" id="Phobius"/>
    </source>
</evidence>
<dbReference type="GO" id="GO:0005912">
    <property type="term" value="C:adherens junction"/>
    <property type="evidence" value="ECO:0007669"/>
    <property type="project" value="TreeGrafter"/>
</dbReference>
<dbReference type="GO" id="GO:0005509">
    <property type="term" value="F:calcium ion binding"/>
    <property type="evidence" value="ECO:0007669"/>
    <property type="project" value="UniProtKB-UniRule"/>
</dbReference>
<dbReference type="GO" id="GO:0016339">
    <property type="term" value="P:calcium-dependent cell-cell adhesion via plasma membrane cell adhesion molecules"/>
    <property type="evidence" value="ECO:0007669"/>
    <property type="project" value="TreeGrafter"/>
</dbReference>
<sequence length="1548" mass="173785">MLFLLIFIIFLTIALTTNPVSKTLKFAILILRSERYNCLSILSFLLNVKMASSYMYESSTTSMKAQSFSAETITFQSSITNSGFSSQSRSDLCSPDLALQQRQTTTTENLSKQNSLSNRYNSKSSEKEEFFENSTKISGKIYRARIAKNPRNKISFTRYYYLFIQLLSYLVTAILFSSINSISLHVWLKKLRRSLTAKTKFVSPISFSIFVFFLMFAETLSTPAMNQQSGSHSFFPQSPWGGSQTYWPGGSLNHNHHQWPLQQKNTREIMLSVVKNISEATSVGEILLNFRAEDKSSPTYNLTYRISRETDPKRQFSIDQNGALRVAQLLDREDIPYYALRIEAFDQAGNIGAQYVDIYLQDDNDNAPRLETFPNPCIFMENTPPEQQSACEIRATDDDLEENGPPFNMSLAPDFQFRDYLDVQFDRSGDGGKGVMHVRPLREYDREDPDLPEKRFTIPIIVSDAKGKQRQQNVYIVIGDLNDNSMSDGHMDIFIYSYKGQLKKTIIGVPFVEDKDDWDIGDKSFQLIKSENQYFHLQDKQLVIDADLLEGTYELEVKVEDRVRSEKATSFIKVVVRPVPEIAFEKHATIRIEVDPSHLPTITSQEAMELASSLIREEHGEPSRIELFRREMETLSQSIVEIISLKPDDQILQRLSTKVVDLRFTARLNDEYLDPIYLHGLIQRNKERLSSVLRARILAIGVDMCKWTTCDNGCRTENRVDNGGVVIHANRTVIVGLNASAIDVCDCPAFIPKNECDRNVCFNGGVCHDTRPGTFCECRNAALTGFRCQGNTRSFDGRGFAWFKPMPACTSLNISLRFMTKQDGVILYNGPMGDPKQDILNYNDYLLIYIEQGMLHAVLQFNGKEPVDLFIEQMVADGRFHRFTLTQQHKKLRLVLDDCTSIDSSSSSKLNQKVSNNNCMMAKDAPDDDERLNIATPLQLGGLASLGGALEEYPRAVRAHALANFVGCTRELVVNFDHYDLYRPVYVEQSVPGCSLFWGSACSTSEGGNVDSSPNVNIPLSNSLESSGGGVSISSGGNFCYGHGECIVESMDQQVAKCECEPGWEGERCERPIDWVEFTTRDALLKFLLQVEPPYKDSRLRLLFLPGSSANGQLASALSQSGPTASMRLDMIRFTTKATFDLTPQPINGQSMPVELELPEPKLNHSVPYFIDFRRTPSSAHLSIDGQYSIQKELDPDRDGLLFVPKHLYAGNQPGSNGFLGCLGKFYYNSIGMNLRLNNNNEQRIEQNNIFSNNNEMVQNNNGDTTAMEDSRFRRNRLHLPIRHKRYQNNDQGIVRLEAMKGVVQGCSQLATCDKLGPRFCPIGQVCMDTWKGAFCVCSEGNHATLDANGRLSRCNQHEAVASLGISNPAMLLILCSLATLILILLLMVVYTRRQRPIFESVRPEEMKPDSLRPYDVEGGGEADNTRHNLSNLRKPVMPLDSNGGIGGGGTNNGAKIYPNGGRSPIDDGLNAHVNDLETDPNIGPYDELRMYNVEGDTQSTLSLESLDSARIPNTNNRTSQMTADQNEGPPARWPSNESAGTETSFVR</sequence>
<feature type="compositionally biased region" description="Polar residues" evidence="11">
    <location>
        <begin position="1536"/>
        <end position="1548"/>
    </location>
</feature>
<feature type="signal peptide" evidence="13">
    <location>
        <begin position="1"/>
        <end position="16"/>
    </location>
</feature>
<dbReference type="GO" id="GO:0007043">
    <property type="term" value="P:cell-cell junction assembly"/>
    <property type="evidence" value="ECO:0007669"/>
    <property type="project" value="TreeGrafter"/>
</dbReference>
<dbReference type="Proteomes" id="UP000887563">
    <property type="component" value="Unplaced"/>
</dbReference>
<dbReference type="GO" id="GO:0034332">
    <property type="term" value="P:adherens junction organization"/>
    <property type="evidence" value="ECO:0007669"/>
    <property type="project" value="TreeGrafter"/>
</dbReference>
<dbReference type="WBParaSite" id="Minc3s00215g07751">
    <property type="protein sequence ID" value="Minc3s00215g07751"/>
    <property type="gene ID" value="Minc3s00215g07751"/>
</dbReference>
<dbReference type="CDD" id="cd00054">
    <property type="entry name" value="EGF_CA"/>
    <property type="match status" value="1"/>
</dbReference>
<dbReference type="InterPro" id="IPR039808">
    <property type="entry name" value="Cadherin"/>
</dbReference>
<dbReference type="Gene3D" id="4.10.900.10">
    <property type="entry name" value="TCF3-CBD (Catenin binding domain)"/>
    <property type="match status" value="1"/>
</dbReference>
<dbReference type="InterPro" id="IPR002126">
    <property type="entry name" value="Cadherin-like_dom"/>
</dbReference>
<dbReference type="InterPro" id="IPR001791">
    <property type="entry name" value="Laminin_G"/>
</dbReference>
<evidence type="ECO:0000259" key="14">
    <source>
        <dbReference type="PROSITE" id="PS50025"/>
    </source>
</evidence>
<dbReference type="PANTHER" id="PTHR24027:SF422">
    <property type="entry name" value="CADHERIN DOMAIN-CONTAINING PROTEIN"/>
    <property type="match status" value="1"/>
</dbReference>
<evidence type="ECO:0000256" key="4">
    <source>
        <dbReference type="ARBA" id="ARBA00022737"/>
    </source>
</evidence>
<keyword evidence="4" id="KW-0677">Repeat</keyword>
<evidence type="ECO:0000256" key="13">
    <source>
        <dbReference type="SAM" id="SignalP"/>
    </source>
</evidence>
<keyword evidence="8 10" id="KW-1015">Disulfide bond</keyword>
<dbReference type="SUPFAM" id="SSF49313">
    <property type="entry name" value="Cadherin-like"/>
    <property type="match status" value="2"/>
</dbReference>
<dbReference type="GO" id="GO:0044331">
    <property type="term" value="P:cell-cell adhesion mediated by cadherin"/>
    <property type="evidence" value="ECO:0007669"/>
    <property type="project" value="TreeGrafter"/>
</dbReference>
<evidence type="ECO:0000256" key="5">
    <source>
        <dbReference type="ARBA" id="ARBA00022837"/>
    </source>
</evidence>
<evidence type="ECO:0000256" key="1">
    <source>
        <dbReference type="ARBA" id="ARBA00004167"/>
    </source>
</evidence>
<keyword evidence="17" id="KW-1185">Reference proteome</keyword>
<dbReference type="InterPro" id="IPR013320">
    <property type="entry name" value="ConA-like_dom_sf"/>
</dbReference>
<keyword evidence="5 9" id="KW-0106">Calcium</keyword>
<dbReference type="InterPro" id="IPR056448">
    <property type="entry name" value="EGF_Hmr-1"/>
</dbReference>
<evidence type="ECO:0000259" key="16">
    <source>
        <dbReference type="PROSITE" id="PS50268"/>
    </source>
</evidence>
<feature type="transmembrane region" description="Helical" evidence="12">
    <location>
        <begin position="159"/>
        <end position="180"/>
    </location>
</feature>
<dbReference type="PROSITE" id="PS01186">
    <property type="entry name" value="EGF_2"/>
    <property type="match status" value="1"/>
</dbReference>
<evidence type="ECO:0000256" key="10">
    <source>
        <dbReference type="PROSITE-ProRule" id="PRU00076"/>
    </source>
</evidence>
<dbReference type="PROSITE" id="PS00022">
    <property type="entry name" value="EGF_1"/>
    <property type="match status" value="1"/>
</dbReference>
<dbReference type="GO" id="GO:0016342">
    <property type="term" value="C:catenin complex"/>
    <property type="evidence" value="ECO:0007669"/>
    <property type="project" value="TreeGrafter"/>
</dbReference>
<dbReference type="Pfam" id="PF24811">
    <property type="entry name" value="Ig_Shg"/>
    <property type="match status" value="1"/>
</dbReference>
<dbReference type="GO" id="GO:0007156">
    <property type="term" value="P:homophilic cell adhesion via plasma membrane adhesion molecules"/>
    <property type="evidence" value="ECO:0007669"/>
    <property type="project" value="InterPro"/>
</dbReference>
<dbReference type="InterPro" id="IPR056370">
    <property type="entry name" value="Shg-like_Ig-like"/>
</dbReference>
<feature type="region of interest" description="Disordered" evidence="11">
    <location>
        <begin position="1505"/>
        <end position="1548"/>
    </location>
</feature>
<feature type="domain" description="Cadherin" evidence="16">
    <location>
        <begin position="277"/>
        <end position="370"/>
    </location>
</feature>
<name>A0A914L0Z0_MELIC</name>
<dbReference type="Pfam" id="PF24613">
    <property type="entry name" value="EGF_Hmr-1"/>
    <property type="match status" value="1"/>
</dbReference>
<organism evidence="17 18">
    <name type="scientific">Meloidogyne incognita</name>
    <name type="common">Southern root-knot nematode worm</name>
    <name type="synonym">Oxyuris incognita</name>
    <dbReference type="NCBI Taxonomy" id="6306"/>
    <lineage>
        <taxon>Eukaryota</taxon>
        <taxon>Metazoa</taxon>
        <taxon>Ecdysozoa</taxon>
        <taxon>Nematoda</taxon>
        <taxon>Chromadorea</taxon>
        <taxon>Rhabditida</taxon>
        <taxon>Tylenchina</taxon>
        <taxon>Tylenchomorpha</taxon>
        <taxon>Tylenchoidea</taxon>
        <taxon>Meloidogynidae</taxon>
        <taxon>Meloidogyninae</taxon>
        <taxon>Meloidogyne</taxon>
        <taxon>Meloidogyne incognita group</taxon>
    </lineage>
</organism>
<dbReference type="SMART" id="SM00181">
    <property type="entry name" value="EGF"/>
    <property type="match status" value="3"/>
</dbReference>
<feature type="disulfide bond" evidence="10">
    <location>
        <begin position="1060"/>
        <end position="1069"/>
    </location>
</feature>
<evidence type="ECO:0000256" key="11">
    <source>
        <dbReference type="SAM" id="MobiDB-lite"/>
    </source>
</evidence>
<keyword evidence="2 12" id="KW-0812">Transmembrane</keyword>
<feature type="domain" description="Laminin G" evidence="14">
    <location>
        <begin position="790"/>
        <end position="994"/>
    </location>
</feature>
<feature type="chain" id="PRO_5037402856" evidence="13">
    <location>
        <begin position="17"/>
        <end position="1548"/>
    </location>
</feature>
<keyword evidence="3 13" id="KW-0732">Signal</keyword>
<proteinExistence type="predicted"/>
<feature type="compositionally biased region" description="Polar residues" evidence="11">
    <location>
        <begin position="1505"/>
        <end position="1526"/>
    </location>
</feature>
<dbReference type="InterPro" id="IPR015919">
    <property type="entry name" value="Cadherin-like_sf"/>
</dbReference>
<dbReference type="InterPro" id="IPR000742">
    <property type="entry name" value="EGF"/>
</dbReference>
<dbReference type="Gene3D" id="2.60.40.60">
    <property type="entry name" value="Cadherins"/>
    <property type="match status" value="2"/>
</dbReference>
<evidence type="ECO:0000256" key="8">
    <source>
        <dbReference type="ARBA" id="ARBA00023157"/>
    </source>
</evidence>
<evidence type="ECO:0000256" key="2">
    <source>
        <dbReference type="ARBA" id="ARBA00022692"/>
    </source>
</evidence>
<keyword evidence="7 12" id="KW-0472">Membrane</keyword>
<keyword evidence="6 12" id="KW-1133">Transmembrane helix</keyword>
<dbReference type="PANTHER" id="PTHR24027">
    <property type="entry name" value="CADHERIN-23"/>
    <property type="match status" value="1"/>
</dbReference>
<dbReference type="GO" id="GO:0045296">
    <property type="term" value="F:cadherin binding"/>
    <property type="evidence" value="ECO:0007669"/>
    <property type="project" value="TreeGrafter"/>
</dbReference>
<reference evidence="18" key="1">
    <citation type="submission" date="2022-11" db="UniProtKB">
        <authorList>
            <consortium name="WormBaseParasite"/>
        </authorList>
    </citation>
    <scope>IDENTIFICATION</scope>
</reference>
<dbReference type="GO" id="GO:0000902">
    <property type="term" value="P:cell morphogenesis"/>
    <property type="evidence" value="ECO:0007669"/>
    <property type="project" value="TreeGrafter"/>
</dbReference>
<dbReference type="PROSITE" id="PS50268">
    <property type="entry name" value="CADHERIN_2"/>
    <property type="match status" value="2"/>
</dbReference>
<dbReference type="PROSITE" id="PS00232">
    <property type="entry name" value="CADHERIN_1"/>
    <property type="match status" value="1"/>
</dbReference>
<comment type="subcellular location">
    <subcellularLocation>
        <location evidence="1">Membrane</location>
        <topology evidence="1">Single-pass membrane protein</topology>
    </subcellularLocation>
</comment>
<feature type="transmembrane region" description="Helical" evidence="12">
    <location>
        <begin position="201"/>
        <end position="217"/>
    </location>
</feature>
<dbReference type="InterPro" id="IPR020894">
    <property type="entry name" value="Cadherin_CS"/>
</dbReference>
<evidence type="ECO:0000259" key="15">
    <source>
        <dbReference type="PROSITE" id="PS50026"/>
    </source>
</evidence>
<dbReference type="GO" id="GO:0016477">
    <property type="term" value="P:cell migration"/>
    <property type="evidence" value="ECO:0007669"/>
    <property type="project" value="TreeGrafter"/>
</dbReference>
<evidence type="ECO:0000256" key="9">
    <source>
        <dbReference type="PROSITE-ProRule" id="PRU00043"/>
    </source>
</evidence>
<dbReference type="SMART" id="SM00282">
    <property type="entry name" value="LamG"/>
    <property type="match status" value="2"/>
</dbReference>
<dbReference type="PROSITE" id="PS50025">
    <property type="entry name" value="LAM_G_DOMAIN"/>
    <property type="match status" value="1"/>
</dbReference>
<evidence type="ECO:0000256" key="7">
    <source>
        <dbReference type="ARBA" id="ARBA00023136"/>
    </source>
</evidence>
<evidence type="ECO:0000313" key="18">
    <source>
        <dbReference type="WBParaSite" id="Minc3s00215g07751"/>
    </source>
</evidence>
<dbReference type="SMART" id="SM00112">
    <property type="entry name" value="CA"/>
    <property type="match status" value="2"/>
</dbReference>
<dbReference type="Gene3D" id="2.60.120.200">
    <property type="match status" value="2"/>
</dbReference>
<dbReference type="PROSITE" id="PS50026">
    <property type="entry name" value="EGF_3"/>
    <property type="match status" value="2"/>
</dbReference>
<dbReference type="Pfam" id="PF00028">
    <property type="entry name" value="Cadherin"/>
    <property type="match status" value="1"/>
</dbReference>
<evidence type="ECO:0000256" key="3">
    <source>
        <dbReference type="ARBA" id="ARBA00022729"/>
    </source>
</evidence>
<dbReference type="Pfam" id="PF02210">
    <property type="entry name" value="Laminin_G_2"/>
    <property type="match status" value="1"/>
</dbReference>
<dbReference type="CDD" id="cd00110">
    <property type="entry name" value="LamG"/>
    <property type="match status" value="1"/>
</dbReference>
<protein>
    <submittedName>
        <fullName evidence="18">Uncharacterized protein</fullName>
    </submittedName>
</protein>